<comment type="caution">
    <text evidence="2">The sequence shown here is derived from an EMBL/GenBank/DDBJ whole genome shotgun (WGS) entry which is preliminary data.</text>
</comment>
<name>A0ABR9QXD1_9FIRM</name>
<evidence type="ECO:0000313" key="3">
    <source>
        <dbReference type="Proteomes" id="UP001516588"/>
    </source>
</evidence>
<dbReference type="SMART" id="SM00731">
    <property type="entry name" value="SprT"/>
    <property type="match status" value="1"/>
</dbReference>
<feature type="domain" description="SprT-like" evidence="1">
    <location>
        <begin position="19"/>
        <end position="176"/>
    </location>
</feature>
<organism evidence="2 3">
    <name type="scientific">Gallibacter intestinalis</name>
    <dbReference type="NCBI Taxonomy" id="2779356"/>
    <lineage>
        <taxon>Bacteria</taxon>
        <taxon>Bacillati</taxon>
        <taxon>Bacillota</taxon>
        <taxon>Clostridia</taxon>
        <taxon>Eubacteriales</taxon>
        <taxon>Eubacteriaceae</taxon>
        <taxon>Gallibacter</taxon>
    </lineage>
</organism>
<dbReference type="InterPro" id="IPR006640">
    <property type="entry name" value="SprT-like_domain"/>
</dbReference>
<dbReference type="RefSeq" id="WP_226385191.1">
    <property type="nucleotide sequence ID" value="NZ_JADCKA010000006.1"/>
</dbReference>
<evidence type="ECO:0000313" key="2">
    <source>
        <dbReference type="EMBL" id="MBE5035542.1"/>
    </source>
</evidence>
<dbReference type="Gene3D" id="3.30.2010.10">
    <property type="entry name" value="Metalloproteases ('zincins'), catalytic domain"/>
    <property type="match status" value="1"/>
</dbReference>
<dbReference type="Proteomes" id="UP001516588">
    <property type="component" value="Unassembled WGS sequence"/>
</dbReference>
<dbReference type="Pfam" id="PF10263">
    <property type="entry name" value="SprT-like"/>
    <property type="match status" value="1"/>
</dbReference>
<sequence length="182" mass="20815">MKHIDGDTPVIATEADIILKKVIAQARKAGIPVSDNIDKNIVINERAKTRLGACRMKKNGRKKHFTIEIGSALLVCDHEEIAEVIAHEVLHTCKGCMNHGNKWKEYAHVMNSLYGYNIKRGYTAENKTLKMELDKRYRYLIKCDSCGAEFKRQRKTKLIKNIENYQCRCGGKLHVTEIERNG</sequence>
<dbReference type="EMBL" id="JADCKA010000006">
    <property type="protein sequence ID" value="MBE5035542.1"/>
    <property type="molecule type" value="Genomic_DNA"/>
</dbReference>
<protein>
    <submittedName>
        <fullName evidence="2">SprT-like domain-containing protein</fullName>
    </submittedName>
</protein>
<reference evidence="2 3" key="1">
    <citation type="submission" date="2020-10" db="EMBL/GenBank/DDBJ databases">
        <title>ChiBAC.</title>
        <authorList>
            <person name="Zenner C."/>
            <person name="Hitch T.C.A."/>
            <person name="Clavel T."/>
        </authorList>
    </citation>
    <scope>NUCLEOTIDE SEQUENCE [LARGE SCALE GENOMIC DNA]</scope>
    <source>
        <strain evidence="2 3">DSM 108706</strain>
    </source>
</reference>
<gene>
    <name evidence="2" type="ORF">INF20_04505</name>
</gene>
<evidence type="ECO:0000259" key="1">
    <source>
        <dbReference type="SMART" id="SM00731"/>
    </source>
</evidence>
<proteinExistence type="predicted"/>
<keyword evidence="3" id="KW-1185">Reference proteome</keyword>
<accession>A0ABR9QXD1</accession>